<evidence type="ECO:0000256" key="4">
    <source>
        <dbReference type="ARBA" id="ARBA00022490"/>
    </source>
</evidence>
<dbReference type="InterPro" id="IPR011932">
    <property type="entry name" value="Recomb_XerD"/>
</dbReference>
<dbReference type="GO" id="GO:0051301">
    <property type="term" value="P:cell division"/>
    <property type="evidence" value="ECO:0007669"/>
    <property type="project" value="UniProtKB-KW"/>
</dbReference>
<keyword evidence="6 11" id="KW-0159">Chromosome partition</keyword>
<keyword evidence="7 11" id="KW-0229">DNA integration</keyword>
<dbReference type="GO" id="GO:0006313">
    <property type="term" value="P:DNA transposition"/>
    <property type="evidence" value="ECO:0007669"/>
    <property type="project" value="UniProtKB-UniRule"/>
</dbReference>
<name>A0A1Y6C4F4_9PROT</name>
<keyword evidence="4 11" id="KW-0963">Cytoplasm</keyword>
<organism evidence="15 16">
    <name type="scientific">Tistlia consotensis USBA 355</name>
    <dbReference type="NCBI Taxonomy" id="560819"/>
    <lineage>
        <taxon>Bacteria</taxon>
        <taxon>Pseudomonadati</taxon>
        <taxon>Pseudomonadota</taxon>
        <taxon>Alphaproteobacteria</taxon>
        <taxon>Rhodospirillales</taxon>
        <taxon>Rhodovibrionaceae</taxon>
        <taxon>Tistlia</taxon>
    </lineage>
</organism>
<evidence type="ECO:0000256" key="12">
    <source>
        <dbReference type="SAM" id="MobiDB-lite"/>
    </source>
</evidence>
<comment type="subunit">
    <text evidence="11">Forms a cyclic heterotetrameric complex composed of two molecules of XerC and two molecules of XerD.</text>
</comment>
<dbReference type="InterPro" id="IPR050090">
    <property type="entry name" value="Tyrosine_recombinase_XerCD"/>
</dbReference>
<dbReference type="PANTHER" id="PTHR30349:SF90">
    <property type="entry name" value="TYROSINE RECOMBINASE XERD"/>
    <property type="match status" value="1"/>
</dbReference>
<dbReference type="Gene3D" id="1.10.443.10">
    <property type="entry name" value="Intergrase catalytic core"/>
    <property type="match status" value="1"/>
</dbReference>
<evidence type="ECO:0000256" key="3">
    <source>
        <dbReference type="ARBA" id="ARBA00015810"/>
    </source>
</evidence>
<evidence type="ECO:0000259" key="14">
    <source>
        <dbReference type="PROSITE" id="PS51900"/>
    </source>
</evidence>
<dbReference type="STRING" id="560819.SAMN05428998_111125"/>
<keyword evidence="5 11" id="KW-0132">Cell division</keyword>
<protein>
    <recommendedName>
        <fullName evidence="3 11">Tyrosine recombinase XerD</fullName>
    </recommendedName>
</protein>
<dbReference type="SUPFAM" id="SSF56349">
    <property type="entry name" value="DNA breaking-rejoining enzymes"/>
    <property type="match status" value="1"/>
</dbReference>
<feature type="active site" evidence="11">
    <location>
        <position position="236"/>
    </location>
</feature>
<dbReference type="GO" id="GO:0007059">
    <property type="term" value="P:chromosome segregation"/>
    <property type="evidence" value="ECO:0007669"/>
    <property type="project" value="UniProtKB-UniRule"/>
</dbReference>
<keyword evidence="16" id="KW-1185">Reference proteome</keyword>
<evidence type="ECO:0000256" key="6">
    <source>
        <dbReference type="ARBA" id="ARBA00022829"/>
    </source>
</evidence>
<accession>A0A1Y6C4F4</accession>
<evidence type="ECO:0000256" key="10">
    <source>
        <dbReference type="ARBA" id="ARBA00023306"/>
    </source>
</evidence>
<feature type="domain" description="Tyr recombinase" evidence="13">
    <location>
        <begin position="95"/>
        <end position="281"/>
    </location>
</feature>
<evidence type="ECO:0000256" key="5">
    <source>
        <dbReference type="ARBA" id="ARBA00022618"/>
    </source>
</evidence>
<feature type="active site" evidence="11">
    <location>
        <position position="259"/>
    </location>
</feature>
<feature type="active site" evidence="11">
    <location>
        <position position="136"/>
    </location>
</feature>
<proteinExistence type="inferred from homology"/>
<dbReference type="GO" id="GO:0003677">
    <property type="term" value="F:DNA binding"/>
    <property type="evidence" value="ECO:0007669"/>
    <property type="project" value="UniProtKB-UniRule"/>
</dbReference>
<evidence type="ECO:0000256" key="1">
    <source>
        <dbReference type="ARBA" id="ARBA00004496"/>
    </source>
</evidence>
<dbReference type="GO" id="GO:0009037">
    <property type="term" value="F:tyrosine-based site-specific recombinase activity"/>
    <property type="evidence" value="ECO:0007669"/>
    <property type="project" value="UniProtKB-UniRule"/>
</dbReference>
<feature type="domain" description="Core-binding (CB)" evidence="14">
    <location>
        <begin position="1"/>
        <end position="74"/>
    </location>
</feature>
<dbReference type="InterPro" id="IPR002104">
    <property type="entry name" value="Integrase_catalytic"/>
</dbReference>
<dbReference type="GO" id="GO:0005737">
    <property type="term" value="C:cytoplasm"/>
    <property type="evidence" value="ECO:0007669"/>
    <property type="project" value="UniProtKB-SubCell"/>
</dbReference>
<keyword evidence="10 11" id="KW-0131">Cell cycle</keyword>
<evidence type="ECO:0000256" key="7">
    <source>
        <dbReference type="ARBA" id="ARBA00022908"/>
    </source>
</evidence>
<reference evidence="15 16" key="1">
    <citation type="submission" date="2017-04" db="EMBL/GenBank/DDBJ databases">
        <authorList>
            <person name="Afonso C.L."/>
            <person name="Miller P.J."/>
            <person name="Scott M.A."/>
            <person name="Spackman E."/>
            <person name="Goraichik I."/>
            <person name="Dimitrov K.M."/>
            <person name="Suarez D.L."/>
            <person name="Swayne D.E."/>
        </authorList>
    </citation>
    <scope>NUCLEOTIDE SEQUENCE [LARGE SCALE GENOMIC DNA]</scope>
    <source>
        <strain evidence="15 16">USBA 355</strain>
    </source>
</reference>
<dbReference type="AlphaFoldDB" id="A0A1Y6C4F4"/>
<dbReference type="PANTHER" id="PTHR30349">
    <property type="entry name" value="PHAGE INTEGRASE-RELATED"/>
    <property type="match status" value="1"/>
</dbReference>
<dbReference type="Pfam" id="PF00589">
    <property type="entry name" value="Phage_integrase"/>
    <property type="match status" value="1"/>
</dbReference>
<dbReference type="PROSITE" id="PS51900">
    <property type="entry name" value="CB"/>
    <property type="match status" value="1"/>
</dbReference>
<feature type="active site" evidence="11">
    <location>
        <position position="233"/>
    </location>
</feature>
<dbReference type="Gene3D" id="1.10.150.130">
    <property type="match status" value="1"/>
</dbReference>
<dbReference type="HAMAP" id="MF_01807">
    <property type="entry name" value="Recomb_XerD"/>
    <property type="match status" value="1"/>
</dbReference>
<evidence type="ECO:0000313" key="15">
    <source>
        <dbReference type="EMBL" id="SMF33545.1"/>
    </source>
</evidence>
<evidence type="ECO:0000256" key="9">
    <source>
        <dbReference type="ARBA" id="ARBA00023172"/>
    </source>
</evidence>
<dbReference type="NCBIfam" id="TIGR02225">
    <property type="entry name" value="recomb_XerD"/>
    <property type="match status" value="1"/>
</dbReference>
<dbReference type="Pfam" id="PF02899">
    <property type="entry name" value="Phage_int_SAM_1"/>
    <property type="match status" value="1"/>
</dbReference>
<dbReference type="InterPro" id="IPR004107">
    <property type="entry name" value="Integrase_SAM-like_N"/>
</dbReference>
<dbReference type="InterPro" id="IPR013762">
    <property type="entry name" value="Integrase-like_cat_sf"/>
</dbReference>
<dbReference type="InterPro" id="IPR011010">
    <property type="entry name" value="DNA_brk_join_enz"/>
</dbReference>
<evidence type="ECO:0000313" key="16">
    <source>
        <dbReference type="Proteomes" id="UP000192917"/>
    </source>
</evidence>
<comment type="similarity">
    <text evidence="2 11">Belongs to the 'phage' integrase family. XerD subfamily.</text>
</comment>
<evidence type="ECO:0000259" key="13">
    <source>
        <dbReference type="PROSITE" id="PS51898"/>
    </source>
</evidence>
<dbReference type="Proteomes" id="UP000192917">
    <property type="component" value="Unassembled WGS sequence"/>
</dbReference>
<feature type="compositionally biased region" description="Low complexity" evidence="12">
    <location>
        <begin position="287"/>
        <end position="296"/>
    </location>
</feature>
<evidence type="ECO:0000256" key="8">
    <source>
        <dbReference type="ARBA" id="ARBA00023125"/>
    </source>
</evidence>
<dbReference type="NCBIfam" id="NF001399">
    <property type="entry name" value="PRK00283.1"/>
    <property type="match status" value="1"/>
</dbReference>
<feature type="region of interest" description="Disordered" evidence="12">
    <location>
        <begin position="285"/>
        <end position="304"/>
    </location>
</feature>
<comment type="function">
    <text evidence="11">Site-specific tyrosine recombinase, which acts by catalyzing the cutting and rejoining of the recombining DNA molecules. The XerC-XerD complex is essential to convert dimers of the bacterial chromosome into monomers to permit their segregation at cell division. It also contributes to the segregational stability of plasmids.</text>
</comment>
<keyword evidence="9 11" id="KW-0233">DNA recombination</keyword>
<dbReference type="EMBL" id="FWZX01000011">
    <property type="protein sequence ID" value="SMF33545.1"/>
    <property type="molecule type" value="Genomic_DNA"/>
</dbReference>
<dbReference type="HAMAP" id="MF_01808">
    <property type="entry name" value="Recomb_XerC_XerD"/>
    <property type="match status" value="1"/>
</dbReference>
<dbReference type="CDD" id="cd00798">
    <property type="entry name" value="INT_XerDC_C"/>
    <property type="match status" value="1"/>
</dbReference>
<feature type="active site" evidence="11">
    <location>
        <position position="160"/>
    </location>
</feature>
<keyword evidence="8 11" id="KW-0238">DNA-binding</keyword>
<dbReference type="InterPro" id="IPR023009">
    <property type="entry name" value="Tyrosine_recombinase_XerC/XerD"/>
</dbReference>
<evidence type="ECO:0000256" key="2">
    <source>
        <dbReference type="ARBA" id="ARBA00010450"/>
    </source>
</evidence>
<gene>
    <name evidence="11" type="primary">xerD</name>
    <name evidence="15" type="ORF">SAMN05428998_111125</name>
</gene>
<dbReference type="InterPro" id="IPR044068">
    <property type="entry name" value="CB"/>
</dbReference>
<comment type="subcellular location">
    <subcellularLocation>
        <location evidence="1 11">Cytoplasm</location>
    </subcellularLocation>
</comment>
<dbReference type="PROSITE" id="PS51898">
    <property type="entry name" value="TYR_RECOMBINASE"/>
    <property type="match status" value="1"/>
</dbReference>
<sequence length="304" mass="33334">MLAAERGAADNTLEAYRRDLEHLAGFLAGRGRAPSNATADDLRGYLAQLEAAGMAPRTAARRLSALRQYYRFLVSEERRADDPTLQLSSPRQGRSLPKILSEDEVTRLLEAARRRNGPEGLRLVAILELLYATGLRVSELVGLPAAAVARDPRLLIVSGKGGRERMVPLNEAARAALLAYEPARRGFLRRAGDERWLFPSRGGHGHLTRHRVAQLLKELAVEAGIDPAKVSPHVLRHAFASHLLAHGADLRAVQQMLGHADISTTQIYTHVLDERLRTLVQEHHPLARPAAAPAPRRAADGERG</sequence>
<evidence type="ECO:0000256" key="11">
    <source>
        <dbReference type="HAMAP-Rule" id="MF_01807"/>
    </source>
</evidence>
<dbReference type="InterPro" id="IPR010998">
    <property type="entry name" value="Integrase_recombinase_N"/>
</dbReference>
<feature type="active site" description="O-(3'-phospho-DNA)-tyrosine intermediate" evidence="11">
    <location>
        <position position="268"/>
    </location>
</feature>